<comment type="caution">
    <text evidence="1">The sequence shown here is derived from an EMBL/GenBank/DDBJ whole genome shotgun (WGS) entry which is preliminary data.</text>
</comment>
<name>A0A938WR81_9BACT</name>
<proteinExistence type="predicted"/>
<evidence type="ECO:0008006" key="3">
    <source>
        <dbReference type="Google" id="ProtNLM"/>
    </source>
</evidence>
<protein>
    <recommendedName>
        <fullName evidence="3">YolD-like protein</fullName>
    </recommendedName>
</protein>
<evidence type="ECO:0000313" key="1">
    <source>
        <dbReference type="EMBL" id="MBM6662673.1"/>
    </source>
</evidence>
<accession>A0A938WR81</accession>
<sequence>MSRYDDIIHLPHHVSKIRKPMPMINRAAQFAPFAALTGHDEAIAETARQTTPRQILSSDEQEILSRRLTYAIDHIGERSNLTFIYFIPDTLKDGGRNITITGVIRRYDELERTVILETNEILLIDNILSISGGMIEKLQQE</sequence>
<reference evidence="1 2" key="1">
    <citation type="journal article" date="2021" name="Sci. Rep.">
        <title>The distribution of antibiotic resistance genes in chicken gut microbiota commensals.</title>
        <authorList>
            <person name="Juricova H."/>
            <person name="Matiasovicova J."/>
            <person name="Kubasova T."/>
            <person name="Cejkova D."/>
            <person name="Rychlik I."/>
        </authorList>
    </citation>
    <scope>NUCLEOTIDE SEQUENCE [LARGE SCALE GENOMIC DNA]</scope>
    <source>
        <strain evidence="1 2">An819</strain>
    </source>
</reference>
<dbReference type="EMBL" id="JACJJL010000026">
    <property type="protein sequence ID" value="MBM6662673.1"/>
    <property type="molecule type" value="Genomic_DNA"/>
</dbReference>
<dbReference type="RefSeq" id="WP_205111305.1">
    <property type="nucleotide sequence ID" value="NZ_JACJJL010000026.1"/>
</dbReference>
<organism evidence="1 2">
    <name type="scientific">Marseilla massiliensis</name>
    <dbReference type="NCBI Taxonomy" id="1841864"/>
    <lineage>
        <taxon>Bacteria</taxon>
        <taxon>Pseudomonadati</taxon>
        <taxon>Bacteroidota</taxon>
        <taxon>Bacteroidia</taxon>
        <taxon>Bacteroidales</taxon>
        <taxon>Prevotellaceae</taxon>
        <taxon>Marseilla</taxon>
    </lineage>
</organism>
<dbReference type="AlphaFoldDB" id="A0A938WR81"/>
<keyword evidence="2" id="KW-1185">Reference proteome</keyword>
<dbReference type="Proteomes" id="UP000764045">
    <property type="component" value="Unassembled WGS sequence"/>
</dbReference>
<gene>
    <name evidence="1" type="ORF">H6B30_13090</name>
</gene>
<evidence type="ECO:0000313" key="2">
    <source>
        <dbReference type="Proteomes" id="UP000764045"/>
    </source>
</evidence>